<comment type="caution">
    <text evidence="2">The sequence shown here is derived from an EMBL/GenBank/DDBJ whole genome shotgun (WGS) entry which is preliminary data.</text>
</comment>
<dbReference type="Proteomes" id="UP000811619">
    <property type="component" value="Unassembled WGS sequence"/>
</dbReference>
<feature type="region of interest" description="Disordered" evidence="1">
    <location>
        <begin position="1"/>
        <end position="20"/>
    </location>
</feature>
<name>A0A8K0NJB5_9HYPO</name>
<evidence type="ECO:0000256" key="1">
    <source>
        <dbReference type="SAM" id="MobiDB-lite"/>
    </source>
</evidence>
<gene>
    <name evidence="2" type="ORF">E4U42_003053</name>
</gene>
<dbReference type="EMBL" id="SRPY01000245">
    <property type="protein sequence ID" value="KAG5926681.1"/>
    <property type="molecule type" value="Genomic_DNA"/>
</dbReference>
<sequence length="62" mass="6702">MAPSNFHLFQHKTPGNVPAQNRPCLTRAVHSGSSPTKGHDAVAALHHETVSLRSESESLGRF</sequence>
<keyword evidence="3" id="KW-1185">Reference proteome</keyword>
<proteinExistence type="predicted"/>
<dbReference type="AlphaFoldDB" id="A0A8K0NJB5"/>
<evidence type="ECO:0000313" key="2">
    <source>
        <dbReference type="EMBL" id="KAG5926681.1"/>
    </source>
</evidence>
<organism evidence="2 3">
    <name type="scientific">Claviceps africana</name>
    <dbReference type="NCBI Taxonomy" id="83212"/>
    <lineage>
        <taxon>Eukaryota</taxon>
        <taxon>Fungi</taxon>
        <taxon>Dikarya</taxon>
        <taxon>Ascomycota</taxon>
        <taxon>Pezizomycotina</taxon>
        <taxon>Sordariomycetes</taxon>
        <taxon>Hypocreomycetidae</taxon>
        <taxon>Hypocreales</taxon>
        <taxon>Clavicipitaceae</taxon>
        <taxon>Claviceps</taxon>
    </lineage>
</organism>
<accession>A0A8K0NJB5</accession>
<protein>
    <submittedName>
        <fullName evidence="2">Uncharacterized protein</fullName>
    </submittedName>
</protein>
<evidence type="ECO:0000313" key="3">
    <source>
        <dbReference type="Proteomes" id="UP000811619"/>
    </source>
</evidence>
<reference evidence="2" key="1">
    <citation type="journal article" date="2020" name="bioRxiv">
        <title>Whole genome comparisons of ergot fungi reveals the divergence and evolution of species within the genus Claviceps are the result of varying mechanisms driving genome evolution and host range expansion.</title>
        <authorList>
            <person name="Wyka S.A."/>
            <person name="Mondo S.J."/>
            <person name="Liu M."/>
            <person name="Dettman J."/>
            <person name="Nalam V."/>
            <person name="Broders K.D."/>
        </authorList>
    </citation>
    <scope>NUCLEOTIDE SEQUENCE</scope>
    <source>
        <strain evidence="2">CCC 489</strain>
    </source>
</reference>